<gene>
    <name evidence="1" type="ORF">R1sor_011627</name>
</gene>
<organism evidence="1 2">
    <name type="scientific">Riccia sorocarpa</name>
    <dbReference type="NCBI Taxonomy" id="122646"/>
    <lineage>
        <taxon>Eukaryota</taxon>
        <taxon>Viridiplantae</taxon>
        <taxon>Streptophyta</taxon>
        <taxon>Embryophyta</taxon>
        <taxon>Marchantiophyta</taxon>
        <taxon>Marchantiopsida</taxon>
        <taxon>Marchantiidae</taxon>
        <taxon>Marchantiales</taxon>
        <taxon>Ricciaceae</taxon>
        <taxon>Riccia</taxon>
    </lineage>
</organism>
<dbReference type="EMBL" id="JBJQOH010000002">
    <property type="protein sequence ID" value="KAL3697551.1"/>
    <property type="molecule type" value="Genomic_DNA"/>
</dbReference>
<protein>
    <submittedName>
        <fullName evidence="1">Uncharacterized protein</fullName>
    </submittedName>
</protein>
<proteinExistence type="predicted"/>
<evidence type="ECO:0000313" key="1">
    <source>
        <dbReference type="EMBL" id="KAL3697551.1"/>
    </source>
</evidence>
<accession>A0ABD3I2I0</accession>
<dbReference type="Proteomes" id="UP001633002">
    <property type="component" value="Unassembled WGS sequence"/>
</dbReference>
<keyword evidence="2" id="KW-1185">Reference proteome</keyword>
<evidence type="ECO:0000313" key="2">
    <source>
        <dbReference type="Proteomes" id="UP001633002"/>
    </source>
</evidence>
<sequence length="205" mass="24006">MRRWARGWQQVKNVLTEVRKKKEQRHKADGSLADEVTWRREQVNSESSVEELAALSRTEERLRTQELHDAREWKTRSREKWLAEDGAPARFDLALKNYSDVRSLPGLASLKWIWGLMGNIESDGFRKLEDLAQKQKFIVLTDIKSLKGGVDASLLMGEHTRLGEQHPDVQRLIKWLTAFQISDERLYKLKEWSWENGHEVGVWTI</sequence>
<dbReference type="AlphaFoldDB" id="A0ABD3I2I0"/>
<reference evidence="1 2" key="1">
    <citation type="submission" date="2024-09" db="EMBL/GenBank/DDBJ databases">
        <title>Chromosome-scale assembly of Riccia sorocarpa.</title>
        <authorList>
            <person name="Paukszto L."/>
        </authorList>
    </citation>
    <scope>NUCLEOTIDE SEQUENCE [LARGE SCALE GENOMIC DNA]</scope>
    <source>
        <strain evidence="1">LP-2024</strain>
        <tissue evidence="1">Aerial parts of the thallus</tissue>
    </source>
</reference>
<name>A0ABD3I2I0_9MARC</name>
<comment type="caution">
    <text evidence="1">The sequence shown here is derived from an EMBL/GenBank/DDBJ whole genome shotgun (WGS) entry which is preliminary data.</text>
</comment>